<organism evidence="3 4">
    <name type="scientific">Rhodococcus qingshengii</name>
    <dbReference type="NCBI Taxonomy" id="334542"/>
    <lineage>
        <taxon>Bacteria</taxon>
        <taxon>Bacillati</taxon>
        <taxon>Actinomycetota</taxon>
        <taxon>Actinomycetes</taxon>
        <taxon>Mycobacteriales</taxon>
        <taxon>Nocardiaceae</taxon>
        <taxon>Rhodococcus</taxon>
        <taxon>Rhodococcus erythropolis group</taxon>
    </lineage>
</organism>
<dbReference type="EMBL" id="NOVD01000004">
    <property type="protein sequence ID" value="PCK27549.1"/>
    <property type="molecule type" value="Genomic_DNA"/>
</dbReference>
<protein>
    <recommendedName>
        <fullName evidence="2">Bacterial Ig-like domain-containing protein</fullName>
    </recommendedName>
</protein>
<accession>A0A2A5JE99</accession>
<dbReference type="InterPro" id="IPR032109">
    <property type="entry name" value="Big_3_5"/>
</dbReference>
<reference evidence="3 4" key="1">
    <citation type="submission" date="2017-07" db="EMBL/GenBank/DDBJ databases">
        <title>Draft sequence of Rhodococcus enclensis 23b-28.</title>
        <authorList>
            <person name="Besaury L."/>
            <person name="Sancelme M."/>
            <person name="Amato P."/>
            <person name="Lallement A."/>
            <person name="Delort A.-M."/>
        </authorList>
    </citation>
    <scope>NUCLEOTIDE SEQUENCE [LARGE SCALE GENOMIC DNA]</scope>
    <source>
        <strain evidence="3 4">23b-28</strain>
    </source>
</reference>
<feature type="domain" description="Bacterial Ig-like" evidence="2">
    <location>
        <begin position="481"/>
        <end position="562"/>
    </location>
</feature>
<dbReference type="Pfam" id="PF16640">
    <property type="entry name" value="Big_3_5"/>
    <property type="match status" value="4"/>
</dbReference>
<sequence>MRRFIRRLAIPVAAVTAAAGLLVLGTPATADEAPPTTFTGTTDNLIFTKSVIGNAAVHPGDTVTYKTEIKHNESGIERSIAKIRDIPPAGFVLVPGSAKATYLGVTNRATISNESDGGVSAKCSNGCTFLVGGFVVKKNQPVTLEATYTVPVGTAFGTYDSGMLFDVNAFSTQQGLNPINVNVQVVDPSVATGTTLVAPATAKVGTPVDLTATVAPSDASGTVQFKDGGNDIGSPVPVSGGSATLSHTFDSVGAHDITAAYNAGPGFHSSTSGVQTVDVSADTTTTISAPNAALVGDSITVSAVVTPANAMGTVQFKDGDTNLGAPVAVVDGTASLTRSYDASGTHSFTAVFTGEAGYGDSVSTATQLDVSDPDWGTTTTVVEPLTAVVGEPTNLSATVSPIPSSGTVTFKVDGAEVGTAPVGTGDGVAILPHTFASAGAAAVVAEFSGGTGFIGSTSTSFTVNVTDPEPARADTTTVLTVSGSAQVGKALQLKATVAPGTAIGMIQFKSGTTPIGAPVAVVNGVATLTHTFDDEGTFGLTANFVGDAGWKNSVSGPTVVQVGTAPTDGGGTGSVDTGSLSGLIPLFGS</sequence>
<feature type="domain" description="Bacterial Ig-like" evidence="2">
    <location>
        <begin position="288"/>
        <end position="370"/>
    </location>
</feature>
<dbReference type="InterPro" id="IPR047589">
    <property type="entry name" value="DUF11_rpt"/>
</dbReference>
<evidence type="ECO:0000313" key="3">
    <source>
        <dbReference type="EMBL" id="PCK27549.1"/>
    </source>
</evidence>
<name>A0A2A5JE99_RHOSG</name>
<comment type="caution">
    <text evidence="3">The sequence shown here is derived from an EMBL/GenBank/DDBJ whole genome shotgun (WGS) entry which is preliminary data.</text>
</comment>
<feature type="domain" description="Bacterial Ig-like" evidence="2">
    <location>
        <begin position="197"/>
        <end position="279"/>
    </location>
</feature>
<dbReference type="GO" id="GO:0005975">
    <property type="term" value="P:carbohydrate metabolic process"/>
    <property type="evidence" value="ECO:0007669"/>
    <property type="project" value="UniProtKB-ARBA"/>
</dbReference>
<evidence type="ECO:0000313" key="4">
    <source>
        <dbReference type="Proteomes" id="UP000230886"/>
    </source>
</evidence>
<keyword evidence="1" id="KW-0732">Signal</keyword>
<evidence type="ECO:0000256" key="1">
    <source>
        <dbReference type="SAM" id="SignalP"/>
    </source>
</evidence>
<dbReference type="Proteomes" id="UP000230886">
    <property type="component" value="Unassembled WGS sequence"/>
</dbReference>
<feature type="domain" description="Bacterial Ig-like" evidence="2">
    <location>
        <begin position="382"/>
        <end position="466"/>
    </location>
</feature>
<proteinExistence type="predicted"/>
<dbReference type="RefSeq" id="WP_099697287.1">
    <property type="nucleotide sequence ID" value="NZ_NOVD01000004.1"/>
</dbReference>
<evidence type="ECO:0000259" key="2">
    <source>
        <dbReference type="Pfam" id="PF16640"/>
    </source>
</evidence>
<dbReference type="AlphaFoldDB" id="A0A2A5JE99"/>
<dbReference type="NCBIfam" id="TIGR01451">
    <property type="entry name" value="B_ant_repeat"/>
    <property type="match status" value="1"/>
</dbReference>
<feature type="signal peptide" evidence="1">
    <location>
        <begin position="1"/>
        <end position="30"/>
    </location>
</feature>
<gene>
    <name evidence="3" type="ORF">CHR55_08425</name>
</gene>
<feature type="chain" id="PRO_5012743396" description="Bacterial Ig-like domain-containing protein" evidence="1">
    <location>
        <begin position="31"/>
        <end position="589"/>
    </location>
</feature>
<dbReference type="InterPro" id="IPR013783">
    <property type="entry name" value="Ig-like_fold"/>
</dbReference>
<dbReference type="Gene3D" id="2.60.40.10">
    <property type="entry name" value="Immunoglobulins"/>
    <property type="match status" value="4"/>
</dbReference>